<gene>
    <name evidence="3" type="ORF">AVDCRST_MAG85-1584</name>
</gene>
<reference evidence="3" key="1">
    <citation type="submission" date="2020-02" db="EMBL/GenBank/DDBJ databases">
        <authorList>
            <person name="Meier V. D."/>
        </authorList>
    </citation>
    <scope>NUCLEOTIDE SEQUENCE</scope>
    <source>
        <strain evidence="3">AVDCRST_MAG85</strain>
    </source>
</reference>
<evidence type="ECO:0000259" key="2">
    <source>
        <dbReference type="SMART" id="SM00235"/>
    </source>
</evidence>
<dbReference type="SMART" id="SM00235">
    <property type="entry name" value="ZnMc"/>
    <property type="match status" value="1"/>
</dbReference>
<dbReference type="InterPro" id="IPR006026">
    <property type="entry name" value="Peptidase_Metallo"/>
</dbReference>
<dbReference type="EMBL" id="CADCVT010000175">
    <property type="protein sequence ID" value="CAA9497979.1"/>
    <property type="molecule type" value="Genomic_DNA"/>
</dbReference>
<sequence>MRAAALLSVLVGLLCAAPAQAYELVGEKWPRGRVTYFVSATQHAATMAVAARTWNASGARVRFTRTRSRRNADLVVAYRGTADFGCREGLASVGRASRARLYLPRLARRSPYGDLMCVRTAVHELGHVLGLSHEDDRCATMNSSGINLAPSQCERHQPWAWRCRLLEPDDVRGAVRRYGGRYRAVRDPAECDHYAPAPPISELTGSYDPRIGAIATSFRRLPATTVPPWLIEAVAPDGGLPGAYTITATRDVCATVPPADIPFRYQEAEPGGIEQHQVRVDGPGRWCVAVWHIDELQRPSVAPATLFVDVT</sequence>
<accession>A0A6J4SNA9</accession>
<feature type="chain" id="PRO_5027107616" description="Peptidase metallopeptidase domain-containing protein" evidence="1">
    <location>
        <begin position="22"/>
        <end position="311"/>
    </location>
</feature>
<keyword evidence="1" id="KW-0732">Signal</keyword>
<organism evidence="3">
    <name type="scientific">uncultured Solirubrobacteraceae bacterium</name>
    <dbReference type="NCBI Taxonomy" id="1162706"/>
    <lineage>
        <taxon>Bacteria</taxon>
        <taxon>Bacillati</taxon>
        <taxon>Actinomycetota</taxon>
        <taxon>Thermoleophilia</taxon>
        <taxon>Solirubrobacterales</taxon>
        <taxon>Solirubrobacteraceae</taxon>
        <taxon>environmental samples</taxon>
    </lineage>
</organism>
<feature type="domain" description="Peptidase metallopeptidase" evidence="2">
    <location>
        <begin position="25"/>
        <end position="181"/>
    </location>
</feature>
<dbReference type="SUPFAM" id="SSF55486">
    <property type="entry name" value="Metalloproteases ('zincins'), catalytic domain"/>
    <property type="match status" value="1"/>
</dbReference>
<dbReference type="Pfam" id="PF13582">
    <property type="entry name" value="Reprolysin_3"/>
    <property type="match status" value="1"/>
</dbReference>
<protein>
    <recommendedName>
        <fullName evidence="2">Peptidase metallopeptidase domain-containing protein</fullName>
    </recommendedName>
</protein>
<dbReference type="GO" id="GO:0006508">
    <property type="term" value="P:proteolysis"/>
    <property type="evidence" value="ECO:0007669"/>
    <property type="project" value="InterPro"/>
</dbReference>
<evidence type="ECO:0000256" key="1">
    <source>
        <dbReference type="SAM" id="SignalP"/>
    </source>
</evidence>
<feature type="signal peptide" evidence="1">
    <location>
        <begin position="1"/>
        <end position="21"/>
    </location>
</feature>
<name>A0A6J4SNA9_9ACTN</name>
<dbReference type="GO" id="GO:0008237">
    <property type="term" value="F:metallopeptidase activity"/>
    <property type="evidence" value="ECO:0007669"/>
    <property type="project" value="InterPro"/>
</dbReference>
<dbReference type="AlphaFoldDB" id="A0A6J4SNA9"/>
<proteinExistence type="predicted"/>
<evidence type="ECO:0000313" key="3">
    <source>
        <dbReference type="EMBL" id="CAA9497979.1"/>
    </source>
</evidence>
<dbReference type="InterPro" id="IPR024079">
    <property type="entry name" value="MetalloPept_cat_dom_sf"/>
</dbReference>
<dbReference type="GO" id="GO:0008270">
    <property type="term" value="F:zinc ion binding"/>
    <property type="evidence" value="ECO:0007669"/>
    <property type="project" value="InterPro"/>
</dbReference>
<dbReference type="Gene3D" id="3.40.390.10">
    <property type="entry name" value="Collagenase (Catalytic Domain)"/>
    <property type="match status" value="1"/>
</dbReference>